<accession>A0ABP9NLX3</accession>
<evidence type="ECO:0000313" key="1">
    <source>
        <dbReference type="EMBL" id="GAA5121755.1"/>
    </source>
</evidence>
<comment type="caution">
    <text evidence="1">The sequence shown here is derived from an EMBL/GenBank/DDBJ whole genome shotgun (WGS) entry which is preliminary data.</text>
</comment>
<dbReference type="EMBL" id="BAABJO010000010">
    <property type="protein sequence ID" value="GAA5121755.1"/>
    <property type="molecule type" value="Genomic_DNA"/>
</dbReference>
<protein>
    <submittedName>
        <fullName evidence="1">Uncharacterized protein</fullName>
    </submittedName>
</protein>
<evidence type="ECO:0000313" key="2">
    <source>
        <dbReference type="Proteomes" id="UP001500804"/>
    </source>
</evidence>
<gene>
    <name evidence="1" type="ORF">GCM10023320_31030</name>
</gene>
<sequence length="51" mass="5396">MSILALPEFAVSPPLFLALPFPGSILAATLQELANEDTQESRSGRDNGRPG</sequence>
<name>A0ABP9NLX3_9PSEU</name>
<proteinExistence type="predicted"/>
<dbReference type="Proteomes" id="UP001500804">
    <property type="component" value="Unassembled WGS sequence"/>
</dbReference>
<organism evidence="1 2">
    <name type="scientific">Pseudonocardia adelaidensis</name>
    <dbReference type="NCBI Taxonomy" id="648754"/>
    <lineage>
        <taxon>Bacteria</taxon>
        <taxon>Bacillati</taxon>
        <taxon>Actinomycetota</taxon>
        <taxon>Actinomycetes</taxon>
        <taxon>Pseudonocardiales</taxon>
        <taxon>Pseudonocardiaceae</taxon>
        <taxon>Pseudonocardia</taxon>
    </lineage>
</organism>
<keyword evidence="2" id="KW-1185">Reference proteome</keyword>
<reference evidence="2" key="1">
    <citation type="journal article" date="2019" name="Int. J. Syst. Evol. Microbiol.">
        <title>The Global Catalogue of Microorganisms (GCM) 10K type strain sequencing project: providing services to taxonomists for standard genome sequencing and annotation.</title>
        <authorList>
            <consortium name="The Broad Institute Genomics Platform"/>
            <consortium name="The Broad Institute Genome Sequencing Center for Infectious Disease"/>
            <person name="Wu L."/>
            <person name="Ma J."/>
        </authorList>
    </citation>
    <scope>NUCLEOTIDE SEQUENCE [LARGE SCALE GENOMIC DNA]</scope>
    <source>
        <strain evidence="2">JCM 18302</strain>
    </source>
</reference>